<reference evidence="2 3" key="1">
    <citation type="journal article" date="2023" name="Elife">
        <title>Identification of key yeast species and microbe-microbe interactions impacting larval growth of Drosophila in the wild.</title>
        <authorList>
            <person name="Mure A."/>
            <person name="Sugiura Y."/>
            <person name="Maeda R."/>
            <person name="Honda K."/>
            <person name="Sakurai N."/>
            <person name="Takahashi Y."/>
            <person name="Watada M."/>
            <person name="Katoh T."/>
            <person name="Gotoh A."/>
            <person name="Gotoh Y."/>
            <person name="Taniguchi I."/>
            <person name="Nakamura K."/>
            <person name="Hayashi T."/>
            <person name="Katayama T."/>
            <person name="Uemura T."/>
            <person name="Hattori Y."/>
        </authorList>
    </citation>
    <scope>NUCLEOTIDE SEQUENCE [LARGE SCALE GENOMIC DNA]</scope>
    <source>
        <strain evidence="2 3">PK-24</strain>
    </source>
</reference>
<feature type="domain" description="TUG ubiquitin-like" evidence="1">
    <location>
        <begin position="6"/>
        <end position="73"/>
    </location>
</feature>
<dbReference type="PANTHER" id="PTHR46467:SF1">
    <property type="entry name" value="TETHER CONTAINING UBX DOMAIN FOR GLUT4"/>
    <property type="match status" value="1"/>
</dbReference>
<dbReference type="AlphaFoldDB" id="A0AAV5R733"/>
<dbReference type="Proteomes" id="UP001378960">
    <property type="component" value="Unassembled WGS sequence"/>
</dbReference>
<dbReference type="PANTHER" id="PTHR46467">
    <property type="entry name" value="TETHER CONTAINING UBX DOMAIN FOR GLUT4"/>
    <property type="match status" value="1"/>
</dbReference>
<keyword evidence="3" id="KW-1185">Reference proteome</keyword>
<protein>
    <submittedName>
        <fullName evidence="2">Ubx4 protein</fullName>
    </submittedName>
</protein>
<evidence type="ECO:0000313" key="2">
    <source>
        <dbReference type="EMBL" id="GMM46459.1"/>
    </source>
</evidence>
<dbReference type="SUPFAM" id="SSF54236">
    <property type="entry name" value="Ubiquitin-like"/>
    <property type="match status" value="1"/>
</dbReference>
<name>A0AAV5R733_PICKL</name>
<dbReference type="GO" id="GO:0005737">
    <property type="term" value="C:cytoplasm"/>
    <property type="evidence" value="ECO:0007669"/>
    <property type="project" value="TreeGrafter"/>
</dbReference>
<dbReference type="GO" id="GO:0006886">
    <property type="term" value="P:intracellular protein transport"/>
    <property type="evidence" value="ECO:0007669"/>
    <property type="project" value="TreeGrafter"/>
</dbReference>
<evidence type="ECO:0000313" key="3">
    <source>
        <dbReference type="Proteomes" id="UP001378960"/>
    </source>
</evidence>
<dbReference type="Pfam" id="PF11470">
    <property type="entry name" value="TUG-UBL1"/>
    <property type="match status" value="1"/>
</dbReference>
<evidence type="ECO:0000259" key="1">
    <source>
        <dbReference type="Pfam" id="PF11470"/>
    </source>
</evidence>
<sequence length="491" mass="57031">MSVISVDWEYKSYRVNVTPNTLLRDVLIESCKYFKIDLSNDNYDYELVNLKGKSLDLSNSIRFSNLVQGSHVEIRKCNSNDNNILVNIRANVSIENGKNYVITRKISNNITINEYLQNIIIEEILKSDEKFEMSRVKFIVQIMMKVVSDEEMDKKLKDIGLIQGNYGIRIMIKDGVKKMDKMREEVNPKTEKEKEKEITNEDVVMKDDDISNDNTDINLKTENKSSVDVIDSSLLDEGEKGGEEDAKFIKTIIRSEKHFKINNESDDEGGISVEQLKGYQKILSKRAENEPLMTRSMREKKAKEKEKLKNSFIEIKFRVKFPDNEIIQISIDKNRELRELRRILFEDVLNEEIVNKIKSDNGNKIKYSLSEIHPYKVIFNNESREDEMSIQLKDLKFINRVSLMFKIEIDGNKSSIEGIKFVKNSILPIDDINRSKMNGNNDNDDKKKIGSGVVEEGEQLKIDKNSNNKFEKSIQKKNNKIVPSWLKLNKK</sequence>
<comment type="caution">
    <text evidence="2">The sequence shown here is derived from an EMBL/GenBank/DDBJ whole genome shotgun (WGS) entry which is preliminary data.</text>
</comment>
<dbReference type="Gene3D" id="3.10.20.90">
    <property type="entry name" value="Phosphatidylinositol 3-kinase Catalytic Subunit, Chain A, domain 1"/>
    <property type="match status" value="1"/>
</dbReference>
<accession>A0AAV5R733</accession>
<gene>
    <name evidence="2" type="ORF">DAPK24_030340</name>
</gene>
<proteinExistence type="predicted"/>
<dbReference type="InterPro" id="IPR029071">
    <property type="entry name" value="Ubiquitin-like_domsf"/>
</dbReference>
<organism evidence="2 3">
    <name type="scientific">Pichia kluyveri</name>
    <name type="common">Yeast</name>
    <dbReference type="NCBI Taxonomy" id="36015"/>
    <lineage>
        <taxon>Eukaryota</taxon>
        <taxon>Fungi</taxon>
        <taxon>Dikarya</taxon>
        <taxon>Ascomycota</taxon>
        <taxon>Saccharomycotina</taxon>
        <taxon>Pichiomycetes</taxon>
        <taxon>Pichiales</taxon>
        <taxon>Pichiaceae</taxon>
        <taxon>Pichia</taxon>
    </lineage>
</organism>
<dbReference type="EMBL" id="BTGB01000003">
    <property type="protein sequence ID" value="GMM46459.1"/>
    <property type="molecule type" value="Genomic_DNA"/>
</dbReference>
<dbReference type="GO" id="GO:0005634">
    <property type="term" value="C:nucleus"/>
    <property type="evidence" value="ECO:0007669"/>
    <property type="project" value="TreeGrafter"/>
</dbReference>
<dbReference type="GO" id="GO:0012506">
    <property type="term" value="C:vesicle membrane"/>
    <property type="evidence" value="ECO:0007669"/>
    <property type="project" value="TreeGrafter"/>
</dbReference>
<dbReference type="InterPro" id="IPR021569">
    <property type="entry name" value="TUG-UBL1"/>
</dbReference>